<evidence type="ECO:0000313" key="2">
    <source>
        <dbReference type="EMBL" id="SFW51521.1"/>
    </source>
</evidence>
<protein>
    <submittedName>
        <fullName evidence="2">Uncharacterized protein</fullName>
    </submittedName>
</protein>
<organism evidence="2 3">
    <name type="scientific">Ruminococcus flavefaciens</name>
    <dbReference type="NCBI Taxonomy" id="1265"/>
    <lineage>
        <taxon>Bacteria</taxon>
        <taxon>Bacillati</taxon>
        <taxon>Bacillota</taxon>
        <taxon>Clostridia</taxon>
        <taxon>Eubacteriales</taxon>
        <taxon>Oscillospiraceae</taxon>
        <taxon>Ruminococcus</taxon>
    </lineage>
</organism>
<gene>
    <name evidence="2" type="ORF">SAMN02910280_0164</name>
</gene>
<name>A0A1K1PVL6_RUMFL</name>
<keyword evidence="1" id="KW-0472">Membrane</keyword>
<feature type="transmembrane region" description="Helical" evidence="1">
    <location>
        <begin position="6"/>
        <end position="33"/>
    </location>
</feature>
<accession>A0A1K1PVL6</accession>
<dbReference type="AlphaFoldDB" id="A0A1K1PVL6"/>
<reference evidence="2 3" key="1">
    <citation type="submission" date="2016-11" db="EMBL/GenBank/DDBJ databases">
        <authorList>
            <person name="Jaros S."/>
            <person name="Januszkiewicz K."/>
            <person name="Wedrychowicz H."/>
        </authorList>
    </citation>
    <scope>NUCLEOTIDE SEQUENCE [LARGE SCALE GENOMIC DNA]</scope>
    <source>
        <strain evidence="2 3">YL228</strain>
    </source>
</reference>
<dbReference type="EMBL" id="FPIP01000011">
    <property type="protein sequence ID" value="SFW51521.1"/>
    <property type="molecule type" value="Genomic_DNA"/>
</dbReference>
<evidence type="ECO:0000256" key="1">
    <source>
        <dbReference type="SAM" id="Phobius"/>
    </source>
</evidence>
<keyword evidence="1" id="KW-1133">Transmembrane helix</keyword>
<proteinExistence type="predicted"/>
<keyword evidence="1" id="KW-0812">Transmembrane</keyword>
<sequence>MVLLIFLIASIALASLDSIISIFMIIGLVSTVIRLRKHFSHMENDNIYYRNNDNTDNIFR</sequence>
<dbReference type="Proteomes" id="UP000183461">
    <property type="component" value="Unassembled WGS sequence"/>
</dbReference>
<evidence type="ECO:0000313" key="3">
    <source>
        <dbReference type="Proteomes" id="UP000183461"/>
    </source>
</evidence>